<reference evidence="2" key="1">
    <citation type="submission" date="2021-08" db="EMBL/GenBank/DDBJ databases">
        <title>WGS assembly of Ceratopteris richardii.</title>
        <authorList>
            <person name="Marchant D.B."/>
            <person name="Chen G."/>
            <person name="Jenkins J."/>
            <person name="Shu S."/>
            <person name="Leebens-Mack J."/>
            <person name="Grimwood J."/>
            <person name="Schmutz J."/>
            <person name="Soltis P."/>
            <person name="Soltis D."/>
            <person name="Chen Z.-H."/>
        </authorList>
    </citation>
    <scope>NUCLEOTIDE SEQUENCE</scope>
    <source>
        <strain evidence="2">Whitten #5841</strain>
        <tissue evidence="2">Leaf</tissue>
    </source>
</reference>
<dbReference type="EMBL" id="CM035409">
    <property type="protein sequence ID" value="KAH7438228.1"/>
    <property type="molecule type" value="Genomic_DNA"/>
</dbReference>
<gene>
    <name evidence="2" type="ORF">KP509_04G006400</name>
</gene>
<evidence type="ECO:0000256" key="1">
    <source>
        <dbReference type="SAM" id="MobiDB-lite"/>
    </source>
</evidence>
<dbReference type="InterPro" id="IPR035979">
    <property type="entry name" value="RBD_domain_sf"/>
</dbReference>
<evidence type="ECO:0000313" key="2">
    <source>
        <dbReference type="EMBL" id="KAH7438227.1"/>
    </source>
</evidence>
<keyword evidence="3" id="KW-1185">Reference proteome</keyword>
<feature type="compositionally biased region" description="Low complexity" evidence="1">
    <location>
        <begin position="133"/>
        <end position="147"/>
    </location>
</feature>
<dbReference type="AlphaFoldDB" id="A0A8T2UQ16"/>
<proteinExistence type="predicted"/>
<dbReference type="OrthoDB" id="1912879at2759"/>
<accession>A0A8T2UQ16</accession>
<dbReference type="CDD" id="cd00590">
    <property type="entry name" value="RRM_SF"/>
    <property type="match status" value="1"/>
</dbReference>
<feature type="region of interest" description="Disordered" evidence="1">
    <location>
        <begin position="51"/>
        <end position="101"/>
    </location>
</feature>
<dbReference type="EMBL" id="CM035409">
    <property type="protein sequence ID" value="KAH7438227.1"/>
    <property type="molecule type" value="Genomic_DNA"/>
</dbReference>
<dbReference type="InterPro" id="IPR012677">
    <property type="entry name" value="Nucleotide-bd_a/b_plait_sf"/>
</dbReference>
<organism evidence="2 3">
    <name type="scientific">Ceratopteris richardii</name>
    <name type="common">Triangle waterfern</name>
    <dbReference type="NCBI Taxonomy" id="49495"/>
    <lineage>
        <taxon>Eukaryota</taxon>
        <taxon>Viridiplantae</taxon>
        <taxon>Streptophyta</taxon>
        <taxon>Embryophyta</taxon>
        <taxon>Tracheophyta</taxon>
        <taxon>Polypodiopsida</taxon>
        <taxon>Polypodiidae</taxon>
        <taxon>Polypodiales</taxon>
        <taxon>Pteridineae</taxon>
        <taxon>Pteridaceae</taxon>
        <taxon>Parkerioideae</taxon>
        <taxon>Ceratopteris</taxon>
    </lineage>
</organism>
<protein>
    <recommendedName>
        <fullName evidence="4">RRM domain-containing protein</fullName>
    </recommendedName>
</protein>
<dbReference type="SUPFAM" id="SSF54928">
    <property type="entry name" value="RNA-binding domain, RBD"/>
    <property type="match status" value="1"/>
</dbReference>
<dbReference type="Gene3D" id="3.30.70.330">
    <property type="match status" value="1"/>
</dbReference>
<evidence type="ECO:0008006" key="4">
    <source>
        <dbReference type="Google" id="ProtNLM"/>
    </source>
</evidence>
<feature type="region of interest" description="Disordered" evidence="1">
    <location>
        <begin position="127"/>
        <end position="147"/>
    </location>
</feature>
<feature type="compositionally biased region" description="Basic and acidic residues" evidence="1">
    <location>
        <begin position="90"/>
        <end position="101"/>
    </location>
</feature>
<dbReference type="Proteomes" id="UP000825935">
    <property type="component" value="Chromosome 4"/>
</dbReference>
<comment type="caution">
    <text evidence="2">The sequence shown here is derived from an EMBL/GenBank/DDBJ whole genome shotgun (WGS) entry which is preliminary data.</text>
</comment>
<dbReference type="PANTHER" id="PTHR37200">
    <property type="entry name" value="RNA-BINDING (RRM/RBD/RNP MOTIFS) FAMILY PROTEIN"/>
    <property type="match status" value="1"/>
</dbReference>
<dbReference type="EMBL" id="CM035409">
    <property type="protein sequence ID" value="KAH7438226.1"/>
    <property type="molecule type" value="Genomic_DNA"/>
</dbReference>
<name>A0A8T2UQ16_CERRI</name>
<feature type="compositionally biased region" description="Basic residues" evidence="1">
    <location>
        <begin position="399"/>
        <end position="408"/>
    </location>
</feature>
<dbReference type="PANTHER" id="PTHR37200:SF1">
    <property type="entry name" value="RNA-BINDING (RRM_RBD_RNP MOTIFS) FAMILY PROTEIN"/>
    <property type="match status" value="1"/>
</dbReference>
<evidence type="ECO:0000313" key="3">
    <source>
        <dbReference type="Proteomes" id="UP000825935"/>
    </source>
</evidence>
<sequence>MASLAMVDCRRLWATADISPPRIRSELVQSQARLADLWSIAHSVPLGSRGVNHKELPKRVSPPVAFGSKQGGQTQRTEKAQKNLATEEDLQYKPRGFGEGKDYDTSLEDKLLEEIEHEKEARVAALHKRRKNATAIKSSTSKSTSQQKATVDGIKVWVGDLPKKKNIDRDLWAAFKHVPGLIDISPSVIGNEKTRDPICKGFGIFTFNTIEHAQSFISSFQSQPVSFGRIKKKLSLKLLKVGGAKPVLSKEGSSADPGKLRIREKDAGLLSNSVSTPISAAIPNIDQEIASRKDADETVHSEIYQSDEESIETGEFIGMLEYDTEYSSEVDSDDDFDTDDEAEINVSVEYENDSAENIITDETDETENNDIDYEAEKRIEELEKRIIAKLEAAGYGIGKGKHKEKKSKPTGFGSKGSRGSKQSRVNNLVAVTHGLKKKERALMTGVLEKYGKSSSTSN</sequence>
<dbReference type="OMA" id="NGFCSFA"/>
<feature type="region of interest" description="Disordered" evidence="1">
    <location>
        <begin position="398"/>
        <end position="427"/>
    </location>
</feature>
<dbReference type="GO" id="GO:0003676">
    <property type="term" value="F:nucleic acid binding"/>
    <property type="evidence" value="ECO:0007669"/>
    <property type="project" value="InterPro"/>
</dbReference>
<feature type="compositionally biased region" description="Low complexity" evidence="1">
    <location>
        <begin position="409"/>
        <end position="424"/>
    </location>
</feature>